<dbReference type="AlphaFoldDB" id="A0A7W6UMN4"/>
<dbReference type="Proteomes" id="UP000533724">
    <property type="component" value="Unassembled WGS sequence"/>
</dbReference>
<accession>A0A7W6UMN4</accession>
<protein>
    <recommendedName>
        <fullName evidence="3">TraB/GumN family protein</fullName>
    </recommendedName>
</protein>
<reference evidence="1 2" key="1">
    <citation type="submission" date="2020-08" db="EMBL/GenBank/DDBJ databases">
        <title>Genomic Encyclopedia of Type Strains, Phase IV (KMG-V): Genome sequencing to study the core and pangenomes of soil and plant-associated prokaryotes.</title>
        <authorList>
            <person name="Whitman W."/>
        </authorList>
    </citation>
    <scope>NUCLEOTIDE SEQUENCE [LARGE SCALE GENOMIC DNA]</scope>
    <source>
        <strain evidence="1 2">SEMIA 414</strain>
    </source>
</reference>
<evidence type="ECO:0000313" key="2">
    <source>
        <dbReference type="Proteomes" id="UP000533724"/>
    </source>
</evidence>
<sequence>MHPAQRGGSHAHHRRQFAALAAVLFLPGMPKAADEENAVFWRAKSPANDHVLFGYVRIRAYTFPDIVADGKRMVDQSKTVLIDVNPSLTLSTTKFKNRDIKPVFAALTPSDQDELKTILSTSPAKGAIEKLSGFEASLLLIGEGQHVFGPDTPSIGLALANYGVSIGRDVKTLAADGEMRTLQRPLTLETVNSVGPDSISYLLDLRRRIGPIGAYFDELYEARKSAEIAGLGEEITAKGIVTPTDLIDADRLCALLIERIANLPAGTNAFIILPIGLLSGPYSILDELRSRGSEVSAIG</sequence>
<dbReference type="RefSeq" id="WP_246724473.1">
    <property type="nucleotide sequence ID" value="NZ_JACIHI010000010.1"/>
</dbReference>
<gene>
    <name evidence="1" type="ORF">GGE15_004307</name>
</gene>
<evidence type="ECO:0008006" key="3">
    <source>
        <dbReference type="Google" id="ProtNLM"/>
    </source>
</evidence>
<dbReference type="EMBL" id="JACIHI010000010">
    <property type="protein sequence ID" value="MBB4441028.1"/>
    <property type="molecule type" value="Genomic_DNA"/>
</dbReference>
<evidence type="ECO:0000313" key="1">
    <source>
        <dbReference type="EMBL" id="MBB4441028.1"/>
    </source>
</evidence>
<name>A0A7W6UMN4_9HYPH</name>
<organism evidence="1 2">
    <name type="scientific">Rhizobium esperanzae</name>
    <dbReference type="NCBI Taxonomy" id="1967781"/>
    <lineage>
        <taxon>Bacteria</taxon>
        <taxon>Pseudomonadati</taxon>
        <taxon>Pseudomonadota</taxon>
        <taxon>Alphaproteobacteria</taxon>
        <taxon>Hyphomicrobiales</taxon>
        <taxon>Rhizobiaceae</taxon>
        <taxon>Rhizobium/Agrobacterium group</taxon>
        <taxon>Rhizobium</taxon>
    </lineage>
</organism>
<comment type="caution">
    <text evidence="1">The sequence shown here is derived from an EMBL/GenBank/DDBJ whole genome shotgun (WGS) entry which is preliminary data.</text>
</comment>
<proteinExistence type="predicted"/>